<accession>A0A8J8SYW8</accession>
<organism evidence="1 2">
    <name type="scientific">Halteria grandinella</name>
    <dbReference type="NCBI Taxonomy" id="5974"/>
    <lineage>
        <taxon>Eukaryota</taxon>
        <taxon>Sar</taxon>
        <taxon>Alveolata</taxon>
        <taxon>Ciliophora</taxon>
        <taxon>Intramacronucleata</taxon>
        <taxon>Spirotrichea</taxon>
        <taxon>Stichotrichia</taxon>
        <taxon>Sporadotrichida</taxon>
        <taxon>Halteriidae</taxon>
        <taxon>Halteria</taxon>
    </lineage>
</organism>
<evidence type="ECO:0000313" key="2">
    <source>
        <dbReference type="Proteomes" id="UP000785679"/>
    </source>
</evidence>
<dbReference type="Proteomes" id="UP000785679">
    <property type="component" value="Unassembled WGS sequence"/>
</dbReference>
<dbReference type="EMBL" id="RRYP01015728">
    <property type="protein sequence ID" value="TNV75378.1"/>
    <property type="molecule type" value="Genomic_DNA"/>
</dbReference>
<reference evidence="1" key="1">
    <citation type="submission" date="2019-06" db="EMBL/GenBank/DDBJ databases">
        <authorList>
            <person name="Zheng W."/>
        </authorList>
    </citation>
    <scope>NUCLEOTIDE SEQUENCE</scope>
    <source>
        <strain evidence="1">QDHG01</strain>
    </source>
</reference>
<protein>
    <submittedName>
        <fullName evidence="1">Uncharacterized protein</fullName>
    </submittedName>
</protein>
<sequence length="67" mass="7614">MRSSRLLLRSHVLPHLEIITFQPIFFAICPNPREPLISTLYKCVCLNIRCLQGCVRGLDIRGFGESA</sequence>
<dbReference type="AlphaFoldDB" id="A0A8J8SYW8"/>
<evidence type="ECO:0000313" key="1">
    <source>
        <dbReference type="EMBL" id="TNV75378.1"/>
    </source>
</evidence>
<comment type="caution">
    <text evidence="1">The sequence shown here is derived from an EMBL/GenBank/DDBJ whole genome shotgun (WGS) entry which is preliminary data.</text>
</comment>
<keyword evidence="2" id="KW-1185">Reference proteome</keyword>
<proteinExistence type="predicted"/>
<name>A0A8J8SYW8_HALGN</name>
<gene>
    <name evidence="1" type="ORF">FGO68_gene6766</name>
</gene>